<proteinExistence type="predicted"/>
<sequence>MVKGEFNKELEEKMAVAVHDFYRELCKKEGWPVKYDMDYLELPGEIKADNLAAATRIPKVLSSAGLSVVPDDDPGAAITQEALEDNIEVLAKAEHKGWMEQKEQSGWTYGTQRDDGRKIHPALIPYKALSKEDREKDRNAVRNYPTIVRLAGYKITHSTK</sequence>
<feature type="domain" description="Ryanodine receptor Ryr" evidence="1">
    <location>
        <begin position="80"/>
        <end position="156"/>
    </location>
</feature>
<dbReference type="EMBL" id="UOEA01000088">
    <property type="protein sequence ID" value="VAV85477.1"/>
    <property type="molecule type" value="Genomic_DNA"/>
</dbReference>
<protein>
    <recommendedName>
        <fullName evidence="1">Ryanodine receptor Ryr domain-containing protein</fullName>
    </recommendedName>
</protein>
<dbReference type="AlphaFoldDB" id="A0A3B0R173"/>
<dbReference type="InterPro" id="IPR003032">
    <property type="entry name" value="Ryanodine_rcpt"/>
</dbReference>
<evidence type="ECO:0000313" key="2">
    <source>
        <dbReference type="EMBL" id="VAV85477.1"/>
    </source>
</evidence>
<accession>A0A3B0R173</accession>
<evidence type="ECO:0000259" key="1">
    <source>
        <dbReference type="Pfam" id="PF02026"/>
    </source>
</evidence>
<name>A0A3B0R173_9ZZZZ</name>
<reference evidence="2" key="1">
    <citation type="submission" date="2018-06" db="EMBL/GenBank/DDBJ databases">
        <authorList>
            <person name="Zhirakovskaya E."/>
        </authorList>
    </citation>
    <scope>NUCLEOTIDE SEQUENCE</scope>
</reference>
<organism evidence="2">
    <name type="scientific">hydrothermal vent metagenome</name>
    <dbReference type="NCBI Taxonomy" id="652676"/>
    <lineage>
        <taxon>unclassified sequences</taxon>
        <taxon>metagenomes</taxon>
        <taxon>ecological metagenomes</taxon>
    </lineage>
</organism>
<dbReference type="Pfam" id="PF02026">
    <property type="entry name" value="RyR"/>
    <property type="match status" value="1"/>
</dbReference>
<dbReference type="Gene3D" id="6.20.350.10">
    <property type="match status" value="1"/>
</dbReference>
<gene>
    <name evidence="2" type="ORF">MNBD_DELTA01-1163</name>
</gene>